<dbReference type="PANTHER" id="PTHR14744:SF15">
    <property type="entry name" value="N-ALPHA-ACETYLTRANSFERASE 60"/>
    <property type="match status" value="1"/>
</dbReference>
<dbReference type="InterPro" id="IPR045141">
    <property type="entry name" value="NAA60-like"/>
</dbReference>
<evidence type="ECO:0000256" key="9">
    <source>
        <dbReference type="ARBA" id="ARBA00048017"/>
    </source>
</evidence>
<evidence type="ECO:0000256" key="6">
    <source>
        <dbReference type="ARBA" id="ARBA00025774"/>
    </source>
</evidence>
<evidence type="ECO:0000256" key="10">
    <source>
        <dbReference type="ARBA" id="ARBA00048848"/>
    </source>
</evidence>
<dbReference type="AlphaFoldDB" id="A0A9W7FQ79"/>
<protein>
    <recommendedName>
        <fullName evidence="8">N-alpha-acetyltransferase 60</fullName>
        <ecNumber evidence="7">2.3.1.259</ecNumber>
        <ecNumber evidence="1">2.3.1.48</ecNumber>
    </recommendedName>
</protein>
<dbReference type="EC" id="2.3.1.48" evidence="1"/>
<evidence type="ECO:0000256" key="5">
    <source>
        <dbReference type="ARBA" id="ARBA00023315"/>
    </source>
</evidence>
<keyword evidence="3" id="KW-0159">Chromosome partition</keyword>
<dbReference type="Pfam" id="PF00583">
    <property type="entry name" value="Acetyltransf_1"/>
    <property type="match status" value="1"/>
</dbReference>
<keyword evidence="2" id="KW-0808">Transferase</keyword>
<dbReference type="OrthoDB" id="47374at2759"/>
<comment type="catalytic activity">
    <reaction evidence="10">
        <text>N-terminal L-methionyl-[transmembrane protein] + acetyl-CoA = N-terminal N(alpha)-acetyl-L-methionyl-[transmembrane protein] + CoA + H(+)</text>
        <dbReference type="Rhea" id="RHEA:50604"/>
        <dbReference type="Rhea" id="RHEA-COMP:12745"/>
        <dbReference type="Rhea" id="RHEA-COMP:12746"/>
        <dbReference type="ChEBI" id="CHEBI:15378"/>
        <dbReference type="ChEBI" id="CHEBI:57287"/>
        <dbReference type="ChEBI" id="CHEBI:57288"/>
        <dbReference type="ChEBI" id="CHEBI:64731"/>
        <dbReference type="ChEBI" id="CHEBI:133414"/>
        <dbReference type="EC" id="2.3.1.259"/>
    </reaction>
</comment>
<feature type="region of interest" description="Disordered" evidence="11">
    <location>
        <begin position="1"/>
        <end position="20"/>
    </location>
</feature>
<organism evidence="13 14">
    <name type="scientific">Triparma laevis f. longispina</name>
    <dbReference type="NCBI Taxonomy" id="1714387"/>
    <lineage>
        <taxon>Eukaryota</taxon>
        <taxon>Sar</taxon>
        <taxon>Stramenopiles</taxon>
        <taxon>Ochrophyta</taxon>
        <taxon>Bolidophyceae</taxon>
        <taxon>Parmales</taxon>
        <taxon>Triparmaceae</taxon>
        <taxon>Triparma</taxon>
    </lineage>
</organism>
<evidence type="ECO:0000256" key="3">
    <source>
        <dbReference type="ARBA" id="ARBA00022829"/>
    </source>
</evidence>
<evidence type="ECO:0000313" key="13">
    <source>
        <dbReference type="EMBL" id="GMI16090.1"/>
    </source>
</evidence>
<evidence type="ECO:0000256" key="11">
    <source>
        <dbReference type="SAM" id="MobiDB-lite"/>
    </source>
</evidence>
<dbReference type="PANTHER" id="PTHR14744">
    <property type="entry name" value="N-ALPHA-ACETYLTRANSFERASE 60"/>
    <property type="match status" value="1"/>
</dbReference>
<dbReference type="Gene3D" id="3.40.630.30">
    <property type="match status" value="1"/>
</dbReference>
<dbReference type="PROSITE" id="PS51186">
    <property type="entry name" value="GNAT"/>
    <property type="match status" value="1"/>
</dbReference>
<dbReference type="GO" id="GO:0007059">
    <property type="term" value="P:chromosome segregation"/>
    <property type="evidence" value="ECO:0007669"/>
    <property type="project" value="UniProtKB-KW"/>
</dbReference>
<dbReference type="SUPFAM" id="SSF55729">
    <property type="entry name" value="Acyl-CoA N-acyltransferases (Nat)"/>
    <property type="match status" value="1"/>
</dbReference>
<feature type="compositionally biased region" description="Polar residues" evidence="11">
    <location>
        <begin position="1"/>
        <end position="14"/>
    </location>
</feature>
<proteinExistence type="inferred from homology"/>
<dbReference type="InterPro" id="IPR000182">
    <property type="entry name" value="GNAT_dom"/>
</dbReference>
<evidence type="ECO:0000256" key="1">
    <source>
        <dbReference type="ARBA" id="ARBA00013184"/>
    </source>
</evidence>
<keyword evidence="14" id="KW-1185">Reference proteome</keyword>
<dbReference type="EMBL" id="BRXW01000243">
    <property type="protein sequence ID" value="GMI16090.1"/>
    <property type="molecule type" value="Genomic_DNA"/>
</dbReference>
<sequence length="265" mass="29481">MNSLLSPDTSNSAPSDPVVLCSETATSTPTVSTVSSSSASISGARGASDLHPLHAPLVFRPLQLCDREEIQRIHEECFPVRYNAKFFDNAVKNVLADGRPLFSHVACLPLPLPSSSPPLLTDSIVGCIISQFQSSQKHEHLNLLSPSSLQTHPLIMYIMTLATTQDYRRTGLASLLLKKLIQSATSNRNCGLIYLHVITYNTSAIKFYEKNRFERLGICEGYYCIEGKYYDSYLYVRYVNGGERCRSWLDSVDEVINGFIGWFGL</sequence>
<dbReference type="CDD" id="cd04301">
    <property type="entry name" value="NAT_SF"/>
    <property type="match status" value="1"/>
</dbReference>
<comment type="caution">
    <text evidence="13">The sequence shown here is derived from an EMBL/GenBank/DDBJ whole genome shotgun (WGS) entry which is preliminary data.</text>
</comment>
<dbReference type="EC" id="2.3.1.259" evidence="7"/>
<dbReference type="Proteomes" id="UP001165122">
    <property type="component" value="Unassembled WGS sequence"/>
</dbReference>
<evidence type="ECO:0000313" key="14">
    <source>
        <dbReference type="Proteomes" id="UP001165122"/>
    </source>
</evidence>
<dbReference type="GO" id="GO:0120518">
    <property type="term" value="F:protein N-terminal-methionine acetyltransferase activity"/>
    <property type="evidence" value="ECO:0007669"/>
    <property type="project" value="UniProtKB-EC"/>
</dbReference>
<evidence type="ECO:0000256" key="8">
    <source>
        <dbReference type="ARBA" id="ARBA00026144"/>
    </source>
</evidence>
<gene>
    <name evidence="13" type="ORF">TrLO_g4820</name>
</gene>
<accession>A0A9W7FQ79</accession>
<keyword evidence="4" id="KW-0156">Chromatin regulator</keyword>
<evidence type="ECO:0000256" key="4">
    <source>
        <dbReference type="ARBA" id="ARBA00022853"/>
    </source>
</evidence>
<keyword evidence="5" id="KW-0012">Acyltransferase</keyword>
<evidence type="ECO:0000259" key="12">
    <source>
        <dbReference type="PROSITE" id="PS51186"/>
    </source>
</evidence>
<dbReference type="GO" id="GO:0000139">
    <property type="term" value="C:Golgi membrane"/>
    <property type="evidence" value="ECO:0007669"/>
    <property type="project" value="TreeGrafter"/>
</dbReference>
<dbReference type="InterPro" id="IPR016181">
    <property type="entry name" value="Acyl_CoA_acyltransferase"/>
</dbReference>
<name>A0A9W7FQ79_9STRA</name>
<comment type="catalytic activity">
    <reaction evidence="9">
        <text>L-lysyl-[protein] + acetyl-CoA = N(6)-acetyl-L-lysyl-[protein] + CoA + H(+)</text>
        <dbReference type="Rhea" id="RHEA:45948"/>
        <dbReference type="Rhea" id="RHEA-COMP:9752"/>
        <dbReference type="Rhea" id="RHEA-COMP:10731"/>
        <dbReference type="ChEBI" id="CHEBI:15378"/>
        <dbReference type="ChEBI" id="CHEBI:29969"/>
        <dbReference type="ChEBI" id="CHEBI:57287"/>
        <dbReference type="ChEBI" id="CHEBI:57288"/>
        <dbReference type="ChEBI" id="CHEBI:61930"/>
        <dbReference type="EC" id="2.3.1.48"/>
    </reaction>
</comment>
<evidence type="ECO:0000256" key="2">
    <source>
        <dbReference type="ARBA" id="ARBA00022679"/>
    </source>
</evidence>
<evidence type="ECO:0000256" key="7">
    <source>
        <dbReference type="ARBA" id="ARBA00026111"/>
    </source>
</evidence>
<comment type="similarity">
    <text evidence="6">Belongs to the acetyltransferase family. NAA60 subfamily.</text>
</comment>
<reference evidence="14" key="1">
    <citation type="journal article" date="2023" name="Commun. Biol.">
        <title>Genome analysis of Parmales, the sister group of diatoms, reveals the evolutionary specialization of diatoms from phago-mixotrophs to photoautotrophs.</title>
        <authorList>
            <person name="Ban H."/>
            <person name="Sato S."/>
            <person name="Yoshikawa S."/>
            <person name="Yamada K."/>
            <person name="Nakamura Y."/>
            <person name="Ichinomiya M."/>
            <person name="Sato N."/>
            <person name="Blanc-Mathieu R."/>
            <person name="Endo H."/>
            <person name="Kuwata A."/>
            <person name="Ogata H."/>
        </authorList>
    </citation>
    <scope>NUCLEOTIDE SEQUENCE [LARGE SCALE GENOMIC DNA]</scope>
    <source>
        <strain evidence="14">NIES 3700</strain>
    </source>
</reference>
<dbReference type="GO" id="GO:0004402">
    <property type="term" value="F:histone acetyltransferase activity"/>
    <property type="evidence" value="ECO:0007669"/>
    <property type="project" value="TreeGrafter"/>
</dbReference>
<feature type="domain" description="N-acetyltransferase" evidence="12">
    <location>
        <begin position="57"/>
        <end position="240"/>
    </location>
</feature>